<evidence type="ECO:0000313" key="12">
    <source>
        <dbReference type="Proteomes" id="UP000265703"/>
    </source>
</evidence>
<evidence type="ECO:0000256" key="6">
    <source>
        <dbReference type="ARBA" id="ARBA00022692"/>
    </source>
</evidence>
<feature type="transmembrane region" description="Helical" evidence="10">
    <location>
        <begin position="174"/>
        <end position="192"/>
    </location>
</feature>
<dbReference type="PANTHER" id="PTHR12413">
    <property type="entry name" value="DOLICHYL GLYCOSYLTRANSFERASE"/>
    <property type="match status" value="1"/>
</dbReference>
<gene>
    <name evidence="11" type="ORF">C1645_689833</name>
</gene>
<keyword evidence="5 10" id="KW-0808">Transferase</keyword>
<proteinExistence type="inferred from homology"/>
<feature type="transmembrane region" description="Helical" evidence="10">
    <location>
        <begin position="356"/>
        <end position="375"/>
    </location>
</feature>
<evidence type="ECO:0000256" key="5">
    <source>
        <dbReference type="ARBA" id="ARBA00022679"/>
    </source>
</evidence>
<dbReference type="EC" id="2.4.1.-" evidence="10"/>
<name>A0A397T882_9GLOM</name>
<evidence type="ECO:0000256" key="1">
    <source>
        <dbReference type="ARBA" id="ARBA00004477"/>
    </source>
</evidence>
<keyword evidence="4 10" id="KW-0328">Glycosyltransferase</keyword>
<dbReference type="OrthoDB" id="5589195at2759"/>
<accession>A0A397T882</accession>
<feature type="transmembrane region" description="Helical" evidence="10">
    <location>
        <begin position="419"/>
        <end position="436"/>
    </location>
</feature>
<feature type="transmembrane region" description="Helical" evidence="10">
    <location>
        <begin position="223"/>
        <end position="247"/>
    </location>
</feature>
<sequence length="470" mass="54649">MSGSSKPADNTEIATLNGRDLRVSSPAERWFNWLEQTNIGKWSAIITLLFGIYVRWTVGLNPYSGQNIPPMYGDYEAQRHWMELALHVPINQWYYYDLEWWGLDYPPLTAYVSWICGKIGSIFNPDWFALDVSRGFENEESKLFMRSSVLALEYLIYVPSVFVFVNWWLANESWKKRVTVLFILLQPALILIDHGHFQYNSVMLGLTIWSLNCFFYDYDVLGSISFCLALGFKQMALYFAPSIFAYLLGKCIKNRSQGVFLFVKLSVTVIITFVIMFFPFLNSIEHISQAIIRIFPLQRGLYEDKVANVWCAINSIIKLREMFKIHILTRISLFTTLLAILPSCIHLGLNPDKHRLVYCLANSALAFFMFSFQVHEKSILLPALPITLLILDEPFWSSWFNNVAVFSMFPLLKKDRLILPYFVVCLMWNWMGSFVQQDVKPIVLRYISWVIVILVDVKRNIIISKLCVLQ</sequence>
<dbReference type="InterPro" id="IPR004856">
    <property type="entry name" value="Glyco_trans_ALG6/ALG8"/>
</dbReference>
<dbReference type="Proteomes" id="UP000265703">
    <property type="component" value="Unassembled WGS sequence"/>
</dbReference>
<comment type="similarity">
    <text evidence="3 10">Belongs to the ALG6/ALG8 glucosyltransferase family.</text>
</comment>
<dbReference type="GO" id="GO:0005789">
    <property type="term" value="C:endoplasmic reticulum membrane"/>
    <property type="evidence" value="ECO:0007669"/>
    <property type="project" value="UniProtKB-SubCell"/>
</dbReference>
<organism evidence="11 12">
    <name type="scientific">Glomus cerebriforme</name>
    <dbReference type="NCBI Taxonomy" id="658196"/>
    <lineage>
        <taxon>Eukaryota</taxon>
        <taxon>Fungi</taxon>
        <taxon>Fungi incertae sedis</taxon>
        <taxon>Mucoromycota</taxon>
        <taxon>Glomeromycotina</taxon>
        <taxon>Glomeromycetes</taxon>
        <taxon>Glomerales</taxon>
        <taxon>Glomeraceae</taxon>
        <taxon>Glomus</taxon>
    </lineage>
</organism>
<feature type="transmembrane region" description="Helical" evidence="10">
    <location>
        <begin position="259"/>
        <end position="281"/>
    </location>
</feature>
<protein>
    <recommendedName>
        <fullName evidence="10">Alpha-1,3-glucosyltransferase</fullName>
        <ecNumber evidence="10">2.4.1.-</ecNumber>
    </recommendedName>
</protein>
<dbReference type="UniPathway" id="UPA00378"/>
<comment type="pathway">
    <text evidence="2 10">Protein modification; protein glycosylation.</text>
</comment>
<keyword evidence="7 10" id="KW-0256">Endoplasmic reticulum</keyword>
<feature type="transmembrane region" description="Helical" evidence="10">
    <location>
        <begin position="395"/>
        <end position="412"/>
    </location>
</feature>
<evidence type="ECO:0000256" key="7">
    <source>
        <dbReference type="ARBA" id="ARBA00022824"/>
    </source>
</evidence>
<dbReference type="EMBL" id="QKYT01000080">
    <property type="protein sequence ID" value="RIA94443.1"/>
    <property type="molecule type" value="Genomic_DNA"/>
</dbReference>
<evidence type="ECO:0000256" key="2">
    <source>
        <dbReference type="ARBA" id="ARBA00004922"/>
    </source>
</evidence>
<evidence type="ECO:0000313" key="11">
    <source>
        <dbReference type="EMBL" id="RIA94443.1"/>
    </source>
</evidence>
<evidence type="ECO:0000256" key="4">
    <source>
        <dbReference type="ARBA" id="ARBA00022676"/>
    </source>
</evidence>
<dbReference type="STRING" id="658196.A0A397T882"/>
<keyword evidence="12" id="KW-1185">Reference proteome</keyword>
<evidence type="ECO:0000256" key="9">
    <source>
        <dbReference type="ARBA" id="ARBA00023136"/>
    </source>
</evidence>
<dbReference type="PANTHER" id="PTHR12413:SF1">
    <property type="entry name" value="DOLICHYL PYROPHOSPHATE MAN9GLCNAC2 ALPHA-1,3-GLUCOSYLTRANSFERASE"/>
    <property type="match status" value="1"/>
</dbReference>
<feature type="transmembrane region" description="Helical" evidence="10">
    <location>
        <begin position="149"/>
        <end position="168"/>
    </location>
</feature>
<feature type="transmembrane region" description="Helical" evidence="10">
    <location>
        <begin position="327"/>
        <end position="349"/>
    </location>
</feature>
<reference evidence="11 12" key="1">
    <citation type="submission" date="2018-06" db="EMBL/GenBank/DDBJ databases">
        <title>Comparative genomics reveals the genomic features of Rhizophagus irregularis, R. cerebriforme, R. diaphanum and Gigaspora rosea, and their symbiotic lifestyle signature.</title>
        <authorList>
            <person name="Morin E."/>
            <person name="San Clemente H."/>
            <person name="Chen E.C.H."/>
            <person name="De La Providencia I."/>
            <person name="Hainaut M."/>
            <person name="Kuo A."/>
            <person name="Kohler A."/>
            <person name="Murat C."/>
            <person name="Tang N."/>
            <person name="Roy S."/>
            <person name="Loubradou J."/>
            <person name="Henrissat B."/>
            <person name="Grigoriev I.V."/>
            <person name="Corradi N."/>
            <person name="Roux C."/>
            <person name="Martin F.M."/>
        </authorList>
    </citation>
    <scope>NUCLEOTIDE SEQUENCE [LARGE SCALE GENOMIC DNA]</scope>
    <source>
        <strain evidence="11 12">DAOM 227022</strain>
    </source>
</reference>
<evidence type="ECO:0000256" key="3">
    <source>
        <dbReference type="ARBA" id="ARBA00008715"/>
    </source>
</evidence>
<keyword evidence="8 10" id="KW-1133">Transmembrane helix</keyword>
<feature type="transmembrane region" description="Helical" evidence="10">
    <location>
        <begin position="442"/>
        <end position="457"/>
    </location>
</feature>
<comment type="subcellular location">
    <subcellularLocation>
        <location evidence="1 10">Endoplasmic reticulum membrane</location>
        <topology evidence="1 10">Multi-pass membrane protein</topology>
    </subcellularLocation>
</comment>
<dbReference type="GO" id="GO:0042281">
    <property type="term" value="F:dolichyl pyrophosphate Man9GlcNAc2 alpha-1,3-glucosyltransferase activity"/>
    <property type="evidence" value="ECO:0007669"/>
    <property type="project" value="TreeGrafter"/>
</dbReference>
<comment type="caution">
    <text evidence="11">The sequence shown here is derived from an EMBL/GenBank/DDBJ whole genome shotgun (WGS) entry which is preliminary data.</text>
</comment>
<dbReference type="Pfam" id="PF03155">
    <property type="entry name" value="Alg6_Alg8"/>
    <property type="match status" value="1"/>
</dbReference>
<evidence type="ECO:0000256" key="10">
    <source>
        <dbReference type="RuleBase" id="RU363110"/>
    </source>
</evidence>
<evidence type="ECO:0000256" key="8">
    <source>
        <dbReference type="ARBA" id="ARBA00022989"/>
    </source>
</evidence>
<dbReference type="AlphaFoldDB" id="A0A397T882"/>
<keyword evidence="9 10" id="KW-0472">Membrane</keyword>
<keyword evidence="6 10" id="KW-0812">Transmembrane</keyword>